<evidence type="ECO:0000256" key="10">
    <source>
        <dbReference type="SAM" id="MobiDB-lite"/>
    </source>
</evidence>
<dbReference type="PANTHER" id="PTHR10796">
    <property type="entry name" value="PATCHED-RELATED"/>
    <property type="match status" value="1"/>
</dbReference>
<dbReference type="Proteomes" id="UP001303046">
    <property type="component" value="Unassembled WGS sequence"/>
</dbReference>
<comment type="similarity">
    <text evidence="2">Belongs to the patched family.</text>
</comment>
<keyword evidence="5 9" id="KW-0106">Calcium</keyword>
<feature type="domain" description="Cadherin" evidence="13">
    <location>
        <begin position="1736"/>
        <end position="1839"/>
    </location>
</feature>
<keyword evidence="8" id="KW-0325">Glycoprotein</keyword>
<gene>
    <name evidence="14" type="primary">Necator_chrII.g4560</name>
    <name evidence="14" type="ORF">RB195_016768</name>
</gene>
<evidence type="ECO:0000313" key="15">
    <source>
        <dbReference type="Proteomes" id="UP001303046"/>
    </source>
</evidence>
<feature type="transmembrane region" description="Helical" evidence="11">
    <location>
        <begin position="778"/>
        <end position="801"/>
    </location>
</feature>
<evidence type="ECO:0000256" key="7">
    <source>
        <dbReference type="ARBA" id="ARBA00023136"/>
    </source>
</evidence>
<dbReference type="SUPFAM" id="SSF49313">
    <property type="entry name" value="Cadherin-like"/>
    <property type="match status" value="7"/>
</dbReference>
<evidence type="ECO:0000313" key="14">
    <source>
        <dbReference type="EMBL" id="KAK6732598.1"/>
    </source>
</evidence>
<evidence type="ECO:0000256" key="4">
    <source>
        <dbReference type="ARBA" id="ARBA00022737"/>
    </source>
</evidence>
<protein>
    <recommendedName>
        <fullName evidence="16">Patched family protein</fullName>
    </recommendedName>
</protein>
<feature type="domain" description="SSD" evidence="12">
    <location>
        <begin position="238"/>
        <end position="395"/>
    </location>
</feature>
<feature type="domain" description="Cadherin" evidence="13">
    <location>
        <begin position="1334"/>
        <end position="1428"/>
    </location>
</feature>
<keyword evidence="6 11" id="KW-1133">Transmembrane helix</keyword>
<evidence type="ECO:0000256" key="9">
    <source>
        <dbReference type="PROSITE-ProRule" id="PRU00043"/>
    </source>
</evidence>
<comment type="caution">
    <text evidence="14">The sequence shown here is derived from an EMBL/GenBank/DDBJ whole genome shotgun (WGS) entry which is preliminary data.</text>
</comment>
<dbReference type="PANTHER" id="PTHR10796:SF104">
    <property type="entry name" value="SSD DOMAIN-CONTAINING PROTEIN"/>
    <property type="match status" value="1"/>
</dbReference>
<keyword evidence="4" id="KW-0677">Repeat</keyword>
<accession>A0ABR1C225</accession>
<organism evidence="14 15">
    <name type="scientific">Necator americanus</name>
    <name type="common">Human hookworm</name>
    <dbReference type="NCBI Taxonomy" id="51031"/>
    <lineage>
        <taxon>Eukaryota</taxon>
        <taxon>Metazoa</taxon>
        <taxon>Ecdysozoa</taxon>
        <taxon>Nematoda</taxon>
        <taxon>Chromadorea</taxon>
        <taxon>Rhabditida</taxon>
        <taxon>Rhabditina</taxon>
        <taxon>Rhabditomorpha</taxon>
        <taxon>Strongyloidea</taxon>
        <taxon>Ancylostomatidae</taxon>
        <taxon>Bunostominae</taxon>
        <taxon>Necator</taxon>
    </lineage>
</organism>
<dbReference type="Gene3D" id="2.60.40.60">
    <property type="entry name" value="Cadherins"/>
    <property type="match status" value="7"/>
</dbReference>
<dbReference type="InterPro" id="IPR020894">
    <property type="entry name" value="Cadherin_CS"/>
</dbReference>
<dbReference type="PROSITE" id="PS50268">
    <property type="entry name" value="CADHERIN_2"/>
    <property type="match status" value="4"/>
</dbReference>
<keyword evidence="15" id="KW-1185">Reference proteome</keyword>
<feature type="transmembrane region" description="Helical" evidence="11">
    <location>
        <begin position="341"/>
        <end position="360"/>
    </location>
</feature>
<proteinExistence type="inferred from homology"/>
<feature type="transmembrane region" description="Helical" evidence="11">
    <location>
        <begin position="676"/>
        <end position="699"/>
    </location>
</feature>
<evidence type="ECO:0008006" key="16">
    <source>
        <dbReference type="Google" id="ProtNLM"/>
    </source>
</evidence>
<feature type="transmembrane region" description="Helical" evidence="11">
    <location>
        <begin position="651"/>
        <end position="670"/>
    </location>
</feature>
<dbReference type="InterPro" id="IPR015919">
    <property type="entry name" value="Cadherin-like_sf"/>
</dbReference>
<feature type="transmembrane region" description="Helical" evidence="11">
    <location>
        <begin position="298"/>
        <end position="321"/>
    </location>
</feature>
<feature type="transmembrane region" description="Helical" evidence="11">
    <location>
        <begin position="372"/>
        <end position="398"/>
    </location>
</feature>
<dbReference type="PROSITE" id="PS50156">
    <property type="entry name" value="SSD"/>
    <property type="match status" value="1"/>
</dbReference>
<evidence type="ECO:0000256" key="11">
    <source>
        <dbReference type="SAM" id="Phobius"/>
    </source>
</evidence>
<feature type="region of interest" description="Disordered" evidence="10">
    <location>
        <begin position="809"/>
        <end position="840"/>
    </location>
</feature>
<sequence length="2089" mass="232307">MAEFFAGLGRVVGRTPYTVISLCLTVCVVLSVGFVRFEEVNSVRTEYSPMDSPSRKEYEVAKSFLNQNGTLDPSYVMVFATDGGSLLRETHRHRLIELTKTLQDNVTVEFRGKSYEFRDLCEPYCELNTAFLAFLKLYDPENPSTYTYPQVEIFGTQAFIGNNVYGITLKNGTKQITAFTTAILPFYLVTTYENANVIYKWVIAAREAFREERFNIFKCEITGDSLVSAEVRRMGLETAPMIALSVLAMILFVVCFSFRRDPSRAKPWESLVGCLIPLLALLSTTGLLCWCGWKFQSIIVAAFFLVLSVGVDDVFIILRAWDRTSADDEVPERMAITLEESGPSILISSITNAMAFFIGMMSQTPAVRSFSLYSAIAITICFFYQLIMFSAVLAASGYRERNGLQSFLCWKKANPKARSVLVERVVWLQNIVIRHYSRFICTWFARIILVVIMGCYYYASTVGIMQLRTLITIEKMALPDSYLQSFQDTFESSLKNMQPISVFVMNPGDLRDPQRLATIKRIVADFENATYSYGSESTFFWIQAYEDFLNFYGETDEFTYAEMPTFFKSATYFYLSSFVKYNETACLENDPKCITSFFFMTNFHDHIKYHELIPAVKDWRRIAAKYPDYQVYAYSDHSPFVDQTLAIDSTVWSSMGAALLCTAIACFVFIPNLACIITACFSVLSITVGILGLLSLWGIDLDPLSMAALLMAVGFSVDFTSHFAYHFYKSKQQDPALRVEDALACIGWPLMQVGLSTILAIAPPLLKPSYMVLVFMKTIVVVCSLGMFHGLVVMPVILTAVTRRKDDMTSSRVTEASELSERSSNRSSVDSDDVALSLDPPSETIEISPAIAAPNSPIHLFVLDPQKLRSNGGEKLKLEALGLLSGDEHEVPIEVKTFPDDSPQDVPPFEKENYELILEHNFEEREIAIVKLKTDPPHGTKFSLIGSLSDRFSVKNEGQLIYVTAIPCENKCATPQTFTLLLLATNKKSQQIATLSFTTLKDHKFAFLDSPYEAVIQEESGIFEKAMKAMTTGAMGDVTYSLEDNTGLFSIHPKSGVLMVQHPEFLTMGGQGSQLNITVLANDGKATIKTTVKVTLTRAAKNLKGFRFAKETYAFTVSPGQTLIGSVEVADAGTNTVHYDIAEGAQGAIRIDDSGILYYDREPEKDARNFTILISARTTGGQFLVATAWVDIAVDGINSYPVKVIGPTQRTGVLSASKRGTTVVNFELTDEDDDAAMQLSIQSISGMFLNGSEAKNLSTEMFKVQMNGRKADLVLNTLLFDQPLVSVSIRLFAQDLAHITEPSVSVVQHLMIVRKHPMITEDPIPFGFGKIPKVVHVSADDAEGTFVYAPTLIQSVISNGSSFNFEIESPSNAFTINNSTGVITTTRSLEDLNEELLTVTASDLKGEQSAQVNLTVVVLPSRVLRTVFAEREYQGEVKKSDPQGTTVVVVAAKDNRGEEVKSYNLDGVDSVFFAIDNKGVIRLMDSIANVPRSELNFVVIAGNGTASSSVPVHIVVIADENEEIPFERSTFEIKVMENLPLNGYVLHPQFLNGDNKHVEYAIETQNDATVIADLLEIDGNGRITTKEELLGYAGTYEFRVRATKGDHHASADVIMHILPAYKCLPSFTPDKNIEFTTEENAPPGATLGTVSASQLNPKCEMKYLLWDPTTHKYTNETKIASIDTSNGVIRSRISFDYEKQAIHPLVLGLQAGAHQFTQMGSTIRVMDVDDHPLKAPMDTVTVEVPEDTPVGTVIATMQANDVDVSQTIFYRLREVSKEFTVNSTTGEVALGSALDRETKDFYTVQVGASNVEDVDVDEIVVWMTLNIIVKDVNDNGPLFEQSRYNILVSKNTLPGEPILTVRAFDPDQAEQGNDMKDVFYRIKEMLFDYHGMSRTMENMFSVDQHSGVIRIENSVSEFVGGVFHLLLESMDTLQADAHKDQCIIKVYIHDDSDVVRMELPVPFAALTYDKISTVTSTISNATGLTAMIKDLQYHHEEGNLIYDVTDLRLVLVNRTTSEIIPAERAIAIADKRRSAMGDRIPSMTRAQVTSSPVTYQSIPPVAYVLCTFALLLTLVFMIFAFMICHYRSR</sequence>
<dbReference type="EMBL" id="JAVFWL010000002">
    <property type="protein sequence ID" value="KAK6732598.1"/>
    <property type="molecule type" value="Genomic_DNA"/>
</dbReference>
<feature type="transmembrane region" description="Helical" evidence="11">
    <location>
        <begin position="2061"/>
        <end position="2084"/>
    </location>
</feature>
<dbReference type="Gene3D" id="1.20.1640.10">
    <property type="entry name" value="Multidrug efflux transporter AcrB transmembrane domain"/>
    <property type="match status" value="2"/>
</dbReference>
<name>A0ABR1C225_NECAM</name>
<evidence type="ECO:0000256" key="8">
    <source>
        <dbReference type="ARBA" id="ARBA00023180"/>
    </source>
</evidence>
<comment type="subcellular location">
    <subcellularLocation>
        <location evidence="1">Membrane</location>
        <topology evidence="1">Multi-pass membrane protein</topology>
    </subcellularLocation>
</comment>
<feature type="domain" description="Cadherin" evidence="13">
    <location>
        <begin position="1840"/>
        <end position="1962"/>
    </location>
</feature>
<feature type="domain" description="Cadherin" evidence="13">
    <location>
        <begin position="1629"/>
        <end position="1738"/>
    </location>
</feature>
<dbReference type="InterPro" id="IPR003392">
    <property type="entry name" value="PTHD_SSD"/>
</dbReference>
<evidence type="ECO:0000256" key="3">
    <source>
        <dbReference type="ARBA" id="ARBA00022692"/>
    </source>
</evidence>
<evidence type="ECO:0000259" key="13">
    <source>
        <dbReference type="PROSITE" id="PS50268"/>
    </source>
</evidence>
<dbReference type="SMART" id="SM00112">
    <property type="entry name" value="CA"/>
    <property type="match status" value="6"/>
</dbReference>
<dbReference type="Pfam" id="PF02460">
    <property type="entry name" value="Patched"/>
    <property type="match status" value="1"/>
</dbReference>
<dbReference type="Pfam" id="PF00028">
    <property type="entry name" value="Cadherin"/>
    <property type="match status" value="1"/>
</dbReference>
<evidence type="ECO:0000256" key="1">
    <source>
        <dbReference type="ARBA" id="ARBA00004141"/>
    </source>
</evidence>
<dbReference type="InterPro" id="IPR000731">
    <property type="entry name" value="SSD"/>
</dbReference>
<evidence type="ECO:0000256" key="2">
    <source>
        <dbReference type="ARBA" id="ARBA00005585"/>
    </source>
</evidence>
<evidence type="ECO:0000256" key="5">
    <source>
        <dbReference type="ARBA" id="ARBA00022837"/>
    </source>
</evidence>
<feature type="transmembrane region" description="Helical" evidence="11">
    <location>
        <begin position="241"/>
        <end position="258"/>
    </location>
</feature>
<evidence type="ECO:0000259" key="12">
    <source>
        <dbReference type="PROSITE" id="PS50156"/>
    </source>
</evidence>
<dbReference type="InterPro" id="IPR051697">
    <property type="entry name" value="Patched_domain-protein"/>
</dbReference>
<feature type="transmembrane region" description="Helical" evidence="11">
    <location>
        <begin position="436"/>
        <end position="459"/>
    </location>
</feature>
<dbReference type="PRINTS" id="PR00205">
    <property type="entry name" value="CADHERIN"/>
</dbReference>
<reference evidence="14 15" key="1">
    <citation type="submission" date="2023-08" db="EMBL/GenBank/DDBJ databases">
        <title>A Necator americanus chromosomal reference genome.</title>
        <authorList>
            <person name="Ilik V."/>
            <person name="Petrzelkova K.J."/>
            <person name="Pardy F."/>
            <person name="Fuh T."/>
            <person name="Niatou-Singa F.S."/>
            <person name="Gouil Q."/>
            <person name="Baker L."/>
            <person name="Ritchie M.E."/>
            <person name="Jex A.R."/>
            <person name="Gazzola D."/>
            <person name="Li H."/>
            <person name="Toshio Fujiwara R."/>
            <person name="Zhan B."/>
            <person name="Aroian R.V."/>
            <person name="Pafco B."/>
            <person name="Schwarz E.M."/>
        </authorList>
    </citation>
    <scope>NUCLEOTIDE SEQUENCE [LARGE SCALE GENOMIC DNA]</scope>
    <source>
        <strain evidence="14 15">Aroian</strain>
        <tissue evidence="14">Whole animal</tissue>
    </source>
</reference>
<dbReference type="InterPro" id="IPR002126">
    <property type="entry name" value="Cadherin-like_dom"/>
</dbReference>
<dbReference type="SUPFAM" id="SSF82866">
    <property type="entry name" value="Multidrug efflux transporter AcrB transmembrane domain"/>
    <property type="match status" value="2"/>
</dbReference>
<feature type="transmembrane region" description="Helical" evidence="11">
    <location>
        <begin position="270"/>
        <end position="291"/>
    </location>
</feature>
<keyword evidence="3 11" id="KW-0812">Transmembrane</keyword>
<feature type="transmembrane region" description="Helical" evidence="11">
    <location>
        <begin position="17"/>
        <end position="37"/>
    </location>
</feature>
<evidence type="ECO:0000256" key="6">
    <source>
        <dbReference type="ARBA" id="ARBA00022989"/>
    </source>
</evidence>
<keyword evidence="7 11" id="KW-0472">Membrane</keyword>
<feature type="transmembrane region" description="Helical" evidence="11">
    <location>
        <begin position="706"/>
        <end position="728"/>
    </location>
</feature>
<dbReference type="PROSITE" id="PS00232">
    <property type="entry name" value="CADHERIN_1"/>
    <property type="match status" value="1"/>
</dbReference>
<dbReference type="CDD" id="cd11304">
    <property type="entry name" value="Cadherin_repeat"/>
    <property type="match status" value="5"/>
</dbReference>